<protein>
    <recommendedName>
        <fullName evidence="2">non-specific serine/threonine protein kinase</fullName>
        <ecNumber evidence="2">2.7.11.1</ecNumber>
    </recommendedName>
</protein>
<dbReference type="GO" id="GO:0005524">
    <property type="term" value="F:ATP binding"/>
    <property type="evidence" value="ECO:0007669"/>
    <property type="project" value="UniProtKB-UniRule"/>
</dbReference>
<feature type="domain" description="Protein kinase" evidence="20">
    <location>
        <begin position="645"/>
        <end position="917"/>
    </location>
</feature>
<feature type="domain" description="Protein kinase" evidence="20">
    <location>
        <begin position="1151"/>
        <end position="1402"/>
    </location>
</feature>
<dbReference type="InterPro" id="IPR029052">
    <property type="entry name" value="Metallo-depent_PP-like"/>
</dbReference>
<dbReference type="InterPro" id="IPR001245">
    <property type="entry name" value="Ser-Thr/Tyr_kinase_cat_dom"/>
</dbReference>
<evidence type="ECO:0000256" key="19">
    <source>
        <dbReference type="SAM" id="Phobius"/>
    </source>
</evidence>
<dbReference type="SUPFAM" id="SSF56300">
    <property type="entry name" value="Metallo-dependent phosphatases"/>
    <property type="match status" value="1"/>
</dbReference>
<keyword evidence="11 19" id="KW-1133">Transmembrane helix</keyword>
<evidence type="ECO:0000256" key="2">
    <source>
        <dbReference type="ARBA" id="ARBA00012513"/>
    </source>
</evidence>
<keyword evidence="8 17" id="KW-0547">Nucleotide-binding</keyword>
<reference evidence="21 22" key="1">
    <citation type="submission" date="2016-11" db="EMBL/GenBank/DDBJ databases">
        <authorList>
            <consortium name="Urmite Genomes"/>
        </authorList>
    </citation>
    <scope>NUCLEOTIDE SEQUENCE [LARGE SCALE GENOMIC DNA]</scope>
    <source>
        <strain evidence="21 22">A11</strain>
    </source>
</reference>
<proteinExistence type="predicted"/>
<dbReference type="RefSeq" id="YP_009329013.1">
    <property type="nucleotide sequence ID" value="NC_032108.1"/>
</dbReference>
<dbReference type="InterPro" id="IPR011009">
    <property type="entry name" value="Kinase-like_dom_sf"/>
</dbReference>
<dbReference type="FunFam" id="3.30.200.20:FF:000060">
    <property type="entry name" value="Serine/threonine-protein kinase isoform 1"/>
    <property type="match status" value="1"/>
</dbReference>
<dbReference type="Gene3D" id="3.60.21.10">
    <property type="match status" value="1"/>
</dbReference>
<evidence type="ECO:0000256" key="11">
    <source>
        <dbReference type="ARBA" id="ARBA00022989"/>
    </source>
</evidence>
<keyword evidence="7" id="KW-0677">Repeat</keyword>
<dbReference type="SUPFAM" id="SSF55073">
    <property type="entry name" value="Nucleotide cyclase"/>
    <property type="match status" value="1"/>
</dbReference>
<feature type="compositionally biased region" description="Low complexity" evidence="18">
    <location>
        <begin position="954"/>
        <end position="963"/>
    </location>
</feature>
<dbReference type="InterPro" id="IPR006179">
    <property type="entry name" value="5_nucleotidase/apyrase"/>
</dbReference>
<evidence type="ECO:0000256" key="16">
    <source>
        <dbReference type="ARBA" id="ARBA00048679"/>
    </source>
</evidence>
<keyword evidence="14" id="KW-0325">Glycoprotein</keyword>
<dbReference type="InterPro" id="IPR008334">
    <property type="entry name" value="5'-Nucleotdase_C"/>
</dbReference>
<dbReference type="Pfam" id="PF07714">
    <property type="entry name" value="PK_Tyr_Ser-Thr"/>
    <property type="match status" value="2"/>
</dbReference>
<comment type="catalytic activity">
    <reaction evidence="16">
        <text>L-seryl-[protein] + ATP = O-phospho-L-seryl-[protein] + ADP + H(+)</text>
        <dbReference type="Rhea" id="RHEA:17989"/>
        <dbReference type="Rhea" id="RHEA-COMP:9863"/>
        <dbReference type="Rhea" id="RHEA-COMP:11604"/>
        <dbReference type="ChEBI" id="CHEBI:15378"/>
        <dbReference type="ChEBI" id="CHEBI:29999"/>
        <dbReference type="ChEBI" id="CHEBI:30616"/>
        <dbReference type="ChEBI" id="CHEBI:83421"/>
        <dbReference type="ChEBI" id="CHEBI:456216"/>
        <dbReference type="EC" id="2.7.11.1"/>
    </reaction>
</comment>
<evidence type="ECO:0000256" key="4">
    <source>
        <dbReference type="ARBA" id="ARBA00022679"/>
    </source>
</evidence>
<keyword evidence="13" id="KW-0675">Receptor</keyword>
<dbReference type="PRINTS" id="PR00109">
    <property type="entry name" value="TYRKINASE"/>
</dbReference>
<gene>
    <name evidence="21" type="ORF">BQ3484_73</name>
</gene>
<evidence type="ECO:0000256" key="17">
    <source>
        <dbReference type="PROSITE-ProRule" id="PRU10141"/>
    </source>
</evidence>
<keyword evidence="12 19" id="KW-0472">Membrane</keyword>
<evidence type="ECO:0000256" key="9">
    <source>
        <dbReference type="ARBA" id="ARBA00022777"/>
    </source>
</evidence>
<dbReference type="SUPFAM" id="SSF56112">
    <property type="entry name" value="Protein kinase-like (PK-like)"/>
    <property type="match status" value="2"/>
</dbReference>
<dbReference type="InterPro" id="IPR029787">
    <property type="entry name" value="Nucleotide_cyclase"/>
</dbReference>
<evidence type="ECO:0000256" key="1">
    <source>
        <dbReference type="ARBA" id="ARBA00004479"/>
    </source>
</evidence>
<dbReference type="Gene3D" id="3.30.70.1230">
    <property type="entry name" value="Nucleotide cyclase"/>
    <property type="match status" value="1"/>
</dbReference>
<dbReference type="GO" id="GO:0016020">
    <property type="term" value="C:membrane"/>
    <property type="evidence" value="ECO:0007669"/>
    <property type="project" value="UniProtKB-SubCell"/>
</dbReference>
<evidence type="ECO:0000256" key="15">
    <source>
        <dbReference type="ARBA" id="ARBA00047899"/>
    </source>
</evidence>
<keyword evidence="10 17" id="KW-0067">ATP-binding</keyword>
<dbReference type="SMART" id="SM00220">
    <property type="entry name" value="S_TKc"/>
    <property type="match status" value="2"/>
</dbReference>
<dbReference type="PROSITE" id="PS00107">
    <property type="entry name" value="PROTEIN_KINASE_ATP"/>
    <property type="match status" value="2"/>
</dbReference>
<dbReference type="PROSITE" id="PS50011">
    <property type="entry name" value="PROTEIN_KINASE_DOM"/>
    <property type="match status" value="2"/>
</dbReference>
<evidence type="ECO:0000256" key="10">
    <source>
        <dbReference type="ARBA" id="ARBA00022840"/>
    </source>
</evidence>
<dbReference type="CDD" id="cd13999">
    <property type="entry name" value="STKc_MAP3K-like"/>
    <property type="match status" value="2"/>
</dbReference>
<accession>A0A1M7XTW9</accession>
<evidence type="ECO:0000256" key="8">
    <source>
        <dbReference type="ARBA" id="ARBA00022741"/>
    </source>
</evidence>
<evidence type="ECO:0000259" key="20">
    <source>
        <dbReference type="PROSITE" id="PS50011"/>
    </source>
</evidence>
<name>A0A1M7XTW9_9VIRU</name>
<keyword evidence="6" id="KW-0732">Signal</keyword>
<dbReference type="InterPro" id="IPR036907">
    <property type="entry name" value="5'-Nucleotdase_C_sf"/>
</dbReference>
<organism evidence="21 22">
    <name type="scientific">Cedratvirus A11</name>
    <dbReference type="NCBI Taxonomy" id="1903266"/>
    <lineage>
        <taxon>Viruses</taxon>
        <taxon>Pithoviruses</taxon>
        <taxon>Orthocedratvirinae</taxon>
        <taxon>Alphacedratvirus</taxon>
        <taxon>Alphacedratvirus aljazairmassiliense</taxon>
    </lineage>
</organism>
<dbReference type="PRINTS" id="PR01607">
    <property type="entry name" value="APYRASEFAMLY"/>
</dbReference>
<dbReference type="SUPFAM" id="SSF55816">
    <property type="entry name" value="5'-nucleotidase (syn. UDP-sugar hydrolase), C-terminal domain"/>
    <property type="match status" value="1"/>
</dbReference>
<dbReference type="Proteomes" id="UP000201465">
    <property type="component" value="Segment"/>
</dbReference>
<evidence type="ECO:0000256" key="12">
    <source>
        <dbReference type="ARBA" id="ARBA00023136"/>
    </source>
</evidence>
<keyword evidence="4" id="KW-0808">Transferase</keyword>
<evidence type="ECO:0000256" key="6">
    <source>
        <dbReference type="ARBA" id="ARBA00022729"/>
    </source>
</evidence>
<dbReference type="InterPro" id="IPR000719">
    <property type="entry name" value="Prot_kinase_dom"/>
</dbReference>
<feature type="region of interest" description="Disordered" evidence="18">
    <location>
        <begin position="922"/>
        <end position="969"/>
    </location>
</feature>
<dbReference type="GeneID" id="30523584"/>
<evidence type="ECO:0000313" key="21">
    <source>
        <dbReference type="EMBL" id="SHO33141.1"/>
    </source>
</evidence>
<keyword evidence="9" id="KW-0418">Kinase</keyword>
<sequence length="1406" mass="156063">MYKFIFLLCLLFSPSHTFDLTLIHSGETFSQVTAIDANYNPCQPMNGTYVSEAGPCWGGMDRRQGLINQVRSYASNVLLVDSGSLFTHSLFWIVYNSTSMASYYKNMGYHAVSLSIYEFITELDYLAYFSAYLEPGTKLLASNLYGVSANPKLSNVTISPYVVVEYAGGERVAYTSTTVAGIGSLFRDPGPINSYDELSSMLASVGELQNMGVNKIIACISSKDVFDSIIPYVPGIDVVILPDVYYANHAEPGLETPSKSYPQVRQMPWKQPLLIVGSGSYASNLGILNITFDDNGVITAYQGNAVALSDSAPSDAVTYAQVQADYEAMIAALGDTIGIAAIDIQYQGQCVFAECAIGDWSVDVLRSRGETQIGLFNGGSIYGQIAAGPVTLGEVLKVFPFASNNQLWTLSLDGYSILQALEHSVSLANDTTLGINADIGRFFQISGVNFTWNPEQPIGKRVVDVWVEEQPNRWSLLDYSKIYNITTLDFTVQGGDEYTVFMEKGTNIVNTGFYALTPLEEALKETLGKRSPLYRVVEGRISTSNLTRQGCISGGNILCNGNGYCLEGVCVCTVAEASGPLCSLYYSEGSSTGLSTGGIIGIVVGVSVLVVGVVLLVMFVVFLVSVFYLPRRKETEDWLISLPELEMGESLGSGGFGEVNKALWKGTEVAVKMLHEKNSLSNERRKAFADEIRIMARLRHPNVVLFMAASNKPPRMFIVMEWMSLGSLYDLLHNELVPSIPPALVVRMMFQAAKGMHFLHSSDIIHGDFKSLNLLLDSKWNVKVSDFGLTKFKHSLQRSRNVGEAVAGSVQWMSPEALNSAAEENHDAEINITELTRSDVYSFGVVMWEVITRKAPYEGWLPAQVAVAVIRDDVRPNLGTDLKREHPEYSDYIDLMAECWATDPAHRPVFLDIMSFFQTEGNVSESSGTESSDPHMRASSYTPYKTRIREKASEASSSTTTSEPVPLHHIKPPRGRVAFAVCDLAQFNRVWQEDPYSADRIIREYIKVVRRLASENSGYIFSGPEKHSGGTVMIAFPLPRLAANFALSLQREVQENAPTSRVSLHLAQEVSLYEKESYEEACRLNLLCPCSRVVASLSLADEIKDHDFFTREDHILFKLYPEEEDVQEEEEDRLGLCSSNSCQWIISHEHITTDKIIGEGSYGSVSKGTYGGQEVAIKRFLLSGRVGDDVLCNMRREAAILYNLHHPNMVKMLGLVINEGLIVMELVKRGSLRNVLLDHSIKLPWNLRIFLLKGAALGLKYLHESDIVHRDVKSSNLLVDEYWNVKVADFGFATMIKEQATMTKCGTPAWSAPEVLLNKKYNEKADVYSFGIVMWEVLTRSTPYPNKNPFNLGIEVIKGERPQIPQDNVDASFVEFMQRCWSEKPKDRPSMDKVVMFLNSFEEDSV</sequence>
<dbReference type="InterPro" id="IPR008271">
    <property type="entry name" value="Ser/Thr_kinase_AS"/>
</dbReference>
<dbReference type="GO" id="GO:0004674">
    <property type="term" value="F:protein serine/threonine kinase activity"/>
    <property type="evidence" value="ECO:0007669"/>
    <property type="project" value="UniProtKB-KW"/>
</dbReference>
<dbReference type="InterPro" id="IPR051681">
    <property type="entry name" value="Ser/Thr_Kinases-Pseudokinases"/>
</dbReference>
<dbReference type="Gene3D" id="1.10.510.10">
    <property type="entry name" value="Transferase(Phosphotransferase) domain 1"/>
    <property type="match status" value="2"/>
</dbReference>
<evidence type="ECO:0000256" key="13">
    <source>
        <dbReference type="ARBA" id="ARBA00023170"/>
    </source>
</evidence>
<keyword evidence="22" id="KW-1185">Reference proteome</keyword>
<evidence type="ECO:0000256" key="14">
    <source>
        <dbReference type="ARBA" id="ARBA00023180"/>
    </source>
</evidence>
<comment type="subcellular location">
    <subcellularLocation>
        <location evidence="1">Membrane</location>
        <topology evidence="1">Single-pass type I membrane protein</topology>
    </subcellularLocation>
</comment>
<dbReference type="GO" id="GO:0016787">
    <property type="term" value="F:hydrolase activity"/>
    <property type="evidence" value="ECO:0007669"/>
    <property type="project" value="InterPro"/>
</dbReference>
<evidence type="ECO:0000256" key="18">
    <source>
        <dbReference type="SAM" id="MobiDB-lite"/>
    </source>
</evidence>
<dbReference type="InterPro" id="IPR017441">
    <property type="entry name" value="Protein_kinase_ATP_BS"/>
</dbReference>
<evidence type="ECO:0000256" key="5">
    <source>
        <dbReference type="ARBA" id="ARBA00022692"/>
    </source>
</evidence>
<dbReference type="PANTHER" id="PTHR44329">
    <property type="entry name" value="SERINE/THREONINE-PROTEIN KINASE TNNI3K-RELATED"/>
    <property type="match status" value="1"/>
</dbReference>
<feature type="binding site" evidence="17">
    <location>
        <position position="1178"/>
    </location>
    <ligand>
        <name>ATP</name>
        <dbReference type="ChEBI" id="CHEBI:30616"/>
    </ligand>
</feature>
<dbReference type="Gene3D" id="3.90.780.10">
    <property type="entry name" value="5'-Nucleotidase, C-terminal domain"/>
    <property type="match status" value="1"/>
</dbReference>
<dbReference type="Pfam" id="PF02872">
    <property type="entry name" value="5_nucleotid_C"/>
    <property type="match status" value="1"/>
</dbReference>
<keyword evidence="3" id="KW-0723">Serine/threonine-protein kinase</keyword>
<comment type="catalytic activity">
    <reaction evidence="15">
        <text>L-threonyl-[protein] + ATP = O-phospho-L-threonyl-[protein] + ADP + H(+)</text>
        <dbReference type="Rhea" id="RHEA:46608"/>
        <dbReference type="Rhea" id="RHEA-COMP:11060"/>
        <dbReference type="Rhea" id="RHEA-COMP:11605"/>
        <dbReference type="ChEBI" id="CHEBI:15378"/>
        <dbReference type="ChEBI" id="CHEBI:30013"/>
        <dbReference type="ChEBI" id="CHEBI:30616"/>
        <dbReference type="ChEBI" id="CHEBI:61977"/>
        <dbReference type="ChEBI" id="CHEBI:456216"/>
        <dbReference type="EC" id="2.7.11.1"/>
    </reaction>
</comment>
<dbReference type="EMBL" id="LT671577">
    <property type="protein sequence ID" value="SHO33141.1"/>
    <property type="molecule type" value="Genomic_DNA"/>
</dbReference>
<dbReference type="KEGG" id="vg:30523584"/>
<keyword evidence="5 19" id="KW-0812">Transmembrane</keyword>
<dbReference type="PROSITE" id="PS00108">
    <property type="entry name" value="PROTEIN_KINASE_ST"/>
    <property type="match status" value="2"/>
</dbReference>
<evidence type="ECO:0000256" key="7">
    <source>
        <dbReference type="ARBA" id="ARBA00022737"/>
    </source>
</evidence>
<evidence type="ECO:0000313" key="22">
    <source>
        <dbReference type="Proteomes" id="UP000201465"/>
    </source>
</evidence>
<feature type="compositionally biased region" description="Polar residues" evidence="18">
    <location>
        <begin position="922"/>
        <end position="931"/>
    </location>
</feature>
<feature type="transmembrane region" description="Helical" evidence="19">
    <location>
        <begin position="599"/>
        <end position="629"/>
    </location>
</feature>
<dbReference type="EC" id="2.7.11.1" evidence="2"/>
<dbReference type="GO" id="GO:0009166">
    <property type="term" value="P:nucleotide catabolic process"/>
    <property type="evidence" value="ECO:0007669"/>
    <property type="project" value="InterPro"/>
</dbReference>
<feature type="binding site" evidence="17">
    <location>
        <position position="672"/>
    </location>
    <ligand>
        <name>ATP</name>
        <dbReference type="ChEBI" id="CHEBI:30616"/>
    </ligand>
</feature>
<evidence type="ECO:0000256" key="3">
    <source>
        <dbReference type="ARBA" id="ARBA00022527"/>
    </source>
</evidence>